<dbReference type="GeneID" id="104732684"/>
<reference evidence="4" key="2">
    <citation type="submission" date="2025-08" db="UniProtKB">
        <authorList>
            <consortium name="RefSeq"/>
        </authorList>
    </citation>
    <scope>IDENTIFICATION</scope>
    <source>
        <tissue evidence="4">Leaf</tissue>
    </source>
</reference>
<proteinExistence type="inferred from homology"/>
<dbReference type="RefSeq" id="XP_010450559.1">
    <property type="nucleotide sequence ID" value="XM_010452257.2"/>
</dbReference>
<evidence type="ECO:0000313" key="4">
    <source>
        <dbReference type="RefSeq" id="XP_010450559.1"/>
    </source>
</evidence>
<dbReference type="Proteomes" id="UP000694864">
    <property type="component" value="Chromosome 12"/>
</dbReference>
<organism evidence="3 4">
    <name type="scientific">Camelina sativa</name>
    <name type="common">False flax</name>
    <name type="synonym">Myagrum sativum</name>
    <dbReference type="NCBI Taxonomy" id="90675"/>
    <lineage>
        <taxon>Eukaryota</taxon>
        <taxon>Viridiplantae</taxon>
        <taxon>Streptophyta</taxon>
        <taxon>Embryophyta</taxon>
        <taxon>Tracheophyta</taxon>
        <taxon>Spermatophyta</taxon>
        <taxon>Magnoliopsida</taxon>
        <taxon>eudicotyledons</taxon>
        <taxon>Gunneridae</taxon>
        <taxon>Pentapetalae</taxon>
        <taxon>rosids</taxon>
        <taxon>malvids</taxon>
        <taxon>Brassicales</taxon>
        <taxon>Brassicaceae</taxon>
        <taxon>Camelineae</taxon>
        <taxon>Camelina</taxon>
    </lineage>
</organism>
<dbReference type="InterPro" id="IPR007592">
    <property type="entry name" value="GEBP"/>
</dbReference>
<evidence type="ECO:0000259" key="2">
    <source>
        <dbReference type="Pfam" id="PF04504"/>
    </source>
</evidence>
<reference evidence="3" key="1">
    <citation type="journal article" date="2014" name="Nat. Commun.">
        <title>The emerging biofuel crop Camelina sativa retains a highly undifferentiated hexaploid genome structure.</title>
        <authorList>
            <person name="Kagale S."/>
            <person name="Koh C."/>
            <person name="Nixon J."/>
            <person name="Bollina V."/>
            <person name="Clarke W.E."/>
            <person name="Tuteja R."/>
            <person name="Spillane C."/>
            <person name="Robinson S.J."/>
            <person name="Links M.G."/>
            <person name="Clarke C."/>
            <person name="Higgins E.E."/>
            <person name="Huebert T."/>
            <person name="Sharpe A.G."/>
            <person name="Parkin I.A."/>
        </authorList>
    </citation>
    <scope>NUCLEOTIDE SEQUENCE [LARGE SCALE GENOMIC DNA]</scope>
    <source>
        <strain evidence="3">cv. DH55</strain>
    </source>
</reference>
<dbReference type="Pfam" id="PF04504">
    <property type="entry name" value="GeBP-like_DBD"/>
    <property type="match status" value="1"/>
</dbReference>
<dbReference type="PANTHER" id="PTHR31662">
    <property type="entry name" value="BNAANNG10740D PROTEIN-RELATED"/>
    <property type="match status" value="1"/>
</dbReference>
<dbReference type="PANTHER" id="PTHR31662:SF49">
    <property type="entry name" value="GLABROUS1 ENHANCER-BINDING PROTEIN-RELATED"/>
    <property type="match status" value="1"/>
</dbReference>
<gene>
    <name evidence="4" type="primary">LOC104732684</name>
</gene>
<sequence length="178" mass="20530">MSDWNAIYTRIRGSMESDFSKRQLQDKINKMKRRFNRARSNGRKIISFTDDADDKQIFELSTVIWGGNNTKTASCENYMDQRKEDDVPCGEQHVLIDDGEKDKSEDLNVLQEALEMAASFRSLGSYQQRSLLRNLKNIGDTQRKELTDEWKALLAQDMQLGIKKQSFYAKLVNTGFSA</sequence>
<protein>
    <submittedName>
        <fullName evidence="4">GLABROUS1 enhancer-binding protein-like 3</fullName>
    </submittedName>
</protein>
<keyword evidence="3" id="KW-1185">Reference proteome</keyword>
<comment type="similarity">
    <text evidence="1">Belongs to the GeBP family.</text>
</comment>
<evidence type="ECO:0000313" key="3">
    <source>
        <dbReference type="Proteomes" id="UP000694864"/>
    </source>
</evidence>
<accession>A0ABM0V4B6</accession>
<feature type="domain" description="Glabrous enhancer-binding protein-like DBD" evidence="2">
    <location>
        <begin position="2"/>
        <end position="66"/>
    </location>
</feature>
<name>A0ABM0V4B6_CAMSA</name>
<dbReference type="InterPro" id="IPR053932">
    <property type="entry name" value="GeBP-like_DBD"/>
</dbReference>
<evidence type="ECO:0000256" key="1">
    <source>
        <dbReference type="ARBA" id="ARBA00010820"/>
    </source>
</evidence>